<evidence type="ECO:0000259" key="1">
    <source>
        <dbReference type="Pfam" id="PF01425"/>
    </source>
</evidence>
<dbReference type="PANTHER" id="PTHR11895:SF176">
    <property type="entry name" value="AMIDASE AMID-RELATED"/>
    <property type="match status" value="1"/>
</dbReference>
<dbReference type="PROSITE" id="PS00571">
    <property type="entry name" value="AMIDASES"/>
    <property type="match status" value="1"/>
</dbReference>
<dbReference type="EMBL" id="AWQS01000337">
    <property type="protein sequence ID" value="EWT04091.1"/>
    <property type="molecule type" value="Genomic_DNA"/>
</dbReference>
<feature type="domain" description="Amidase" evidence="1">
    <location>
        <begin position="24"/>
        <end position="446"/>
    </location>
</feature>
<gene>
    <name evidence="2" type="ORF">N864_15935</name>
</gene>
<evidence type="ECO:0000313" key="3">
    <source>
        <dbReference type="Proteomes" id="UP000019494"/>
    </source>
</evidence>
<dbReference type="SUPFAM" id="SSF75304">
    <property type="entry name" value="Amidase signature (AS) enzymes"/>
    <property type="match status" value="1"/>
</dbReference>
<name>W9GD19_9MICO</name>
<dbReference type="AlphaFoldDB" id="W9GD19"/>
<sequence>MQPHELTLTEASAAIAAGELSPVELTDSVIGQIERHEGQVHAFAELTLDSARGAAKEAESQISAGGPRNPLHGIPVGIKDLCDTEGVAATSSSRTRAGRIATSDSAVSARLRAAGAVLMGQTHTHEYAYGVMTPTTHNPWDLSRTPGGSSGGSGAALASRMVLGAIGTDTGGSIRIPSALNGTTGLKPTYGRVSRQGITSLCWALDHAGPMARTVGDVALLLQVLAGHDPRDPGSVDEPVPDYAAALGGDLAGVTLGVPTNYYFDHIEPDVEAAFRSAVGTIEASGATIREVELPLGHTYMPVEYGILVAEASAYHQDTLREKADLYEPDVRALLEVGELLYATDYIRALRVRELIKQGWRELYEAAGLTAVLAPTLGAVAVRTDDPMVRWPDGTEEPAIDAYVTTSAPGNLTGLPALSVPSGFDRQGLPIGMQIIGRPFDEAGVLHVGSVFEAATDFANRMPTGLA</sequence>
<dbReference type="Proteomes" id="UP000019494">
    <property type="component" value="Unassembled WGS sequence"/>
</dbReference>
<accession>W9GD19</accession>
<dbReference type="InterPro" id="IPR023631">
    <property type="entry name" value="Amidase_dom"/>
</dbReference>
<protein>
    <submittedName>
        <fullName evidence="2">Amidase</fullName>
    </submittedName>
</protein>
<dbReference type="InterPro" id="IPR020556">
    <property type="entry name" value="Amidase_CS"/>
</dbReference>
<dbReference type="PANTHER" id="PTHR11895">
    <property type="entry name" value="TRANSAMIDASE"/>
    <property type="match status" value="1"/>
</dbReference>
<dbReference type="OrthoDB" id="182039at2"/>
<dbReference type="RefSeq" id="WP_034721780.1">
    <property type="nucleotide sequence ID" value="NZ_AWQS01000337.1"/>
</dbReference>
<keyword evidence="3" id="KW-1185">Reference proteome</keyword>
<dbReference type="PATRIC" id="fig|584657.3.peg.4027"/>
<dbReference type="Pfam" id="PF01425">
    <property type="entry name" value="Amidase"/>
    <property type="match status" value="1"/>
</dbReference>
<evidence type="ECO:0000313" key="2">
    <source>
        <dbReference type="EMBL" id="EWT04091.1"/>
    </source>
</evidence>
<dbReference type="InterPro" id="IPR000120">
    <property type="entry name" value="Amidase"/>
</dbReference>
<organism evidence="2 3">
    <name type="scientific">Intrasporangium chromatireducens Q5-1</name>
    <dbReference type="NCBI Taxonomy" id="584657"/>
    <lineage>
        <taxon>Bacteria</taxon>
        <taxon>Bacillati</taxon>
        <taxon>Actinomycetota</taxon>
        <taxon>Actinomycetes</taxon>
        <taxon>Micrococcales</taxon>
        <taxon>Intrasporangiaceae</taxon>
        <taxon>Intrasporangium</taxon>
    </lineage>
</organism>
<dbReference type="InterPro" id="IPR036928">
    <property type="entry name" value="AS_sf"/>
</dbReference>
<dbReference type="Gene3D" id="3.90.1300.10">
    <property type="entry name" value="Amidase signature (AS) domain"/>
    <property type="match status" value="1"/>
</dbReference>
<comment type="caution">
    <text evidence="2">The sequence shown here is derived from an EMBL/GenBank/DDBJ whole genome shotgun (WGS) entry which is preliminary data.</text>
</comment>
<proteinExistence type="predicted"/>
<reference evidence="3" key="1">
    <citation type="submission" date="2013-08" db="EMBL/GenBank/DDBJ databases">
        <title>Intrasporangium oryzae NRRL B-24470.</title>
        <authorList>
            <person name="Liu H."/>
            <person name="Wang G."/>
        </authorList>
    </citation>
    <scope>NUCLEOTIDE SEQUENCE [LARGE SCALE GENOMIC DNA]</scope>
    <source>
        <strain evidence="3">Q5-1</strain>
    </source>
</reference>
<dbReference type="GO" id="GO:0003824">
    <property type="term" value="F:catalytic activity"/>
    <property type="evidence" value="ECO:0007669"/>
    <property type="project" value="InterPro"/>
</dbReference>